<feature type="transmembrane region" description="Helical" evidence="1">
    <location>
        <begin position="155"/>
        <end position="177"/>
    </location>
</feature>
<dbReference type="OrthoDB" id="5294116at2"/>
<reference evidence="2" key="1">
    <citation type="submission" date="2010-07" db="EMBL/GenBank/DDBJ databases">
        <authorList>
            <person name="Aslett M."/>
        </authorList>
    </citation>
    <scope>NUCLEOTIDE SEQUENCE</scope>
    <source>
        <strain evidence="2">SJ</strain>
    </source>
</reference>
<dbReference type="InterPro" id="IPR006008">
    <property type="entry name" value="YciB"/>
</dbReference>
<evidence type="ECO:0000313" key="3">
    <source>
        <dbReference type="Proteomes" id="UP000008963"/>
    </source>
</evidence>
<proteinExistence type="predicted"/>
<evidence type="ECO:0000256" key="1">
    <source>
        <dbReference type="SAM" id="Phobius"/>
    </source>
</evidence>
<organism evidence="2 3">
    <name type="scientific">Halobacteriovorax marinus (strain ATCC BAA-682 / DSM 15412 / SJ)</name>
    <name type="common">Bacteriovorax marinus</name>
    <dbReference type="NCBI Taxonomy" id="862908"/>
    <lineage>
        <taxon>Bacteria</taxon>
        <taxon>Pseudomonadati</taxon>
        <taxon>Bdellovibrionota</taxon>
        <taxon>Bacteriovoracia</taxon>
        <taxon>Bacteriovoracales</taxon>
        <taxon>Halobacteriovoraceae</taxon>
        <taxon>Halobacteriovorax</taxon>
    </lineage>
</organism>
<dbReference type="PATRIC" id="fig|862908.3.peg.2572"/>
<keyword evidence="3" id="KW-1185">Reference proteome</keyword>
<dbReference type="HOGENOM" id="CLU_1364626_0_0_7"/>
<dbReference type="GO" id="GO:0016020">
    <property type="term" value="C:membrane"/>
    <property type="evidence" value="ECO:0007669"/>
    <property type="project" value="InterPro"/>
</dbReference>
<accession>E1WXF7</accession>
<dbReference type="EMBL" id="FQ312005">
    <property type="protein sequence ID" value="CBW27474.1"/>
    <property type="molecule type" value="Genomic_DNA"/>
</dbReference>
<keyword evidence="1" id="KW-0472">Membrane</keyword>
<protein>
    <submittedName>
        <fullName evidence="2">Intracellular septation protein</fullName>
    </submittedName>
</protein>
<dbReference type="KEGG" id="bmx:BMS_2695"/>
<dbReference type="RefSeq" id="WP_014245249.1">
    <property type="nucleotide sequence ID" value="NC_016620.1"/>
</dbReference>
<dbReference type="eggNOG" id="COG2917">
    <property type="taxonomic scope" value="Bacteria"/>
</dbReference>
<dbReference type="Pfam" id="PF04279">
    <property type="entry name" value="IspA"/>
    <property type="match status" value="1"/>
</dbReference>
<name>E1WXF7_HALMS</name>
<feature type="transmembrane region" description="Helical" evidence="1">
    <location>
        <begin position="132"/>
        <end position="149"/>
    </location>
</feature>
<feature type="transmembrane region" description="Helical" evidence="1">
    <location>
        <begin position="29"/>
        <end position="46"/>
    </location>
</feature>
<keyword evidence="1" id="KW-1133">Transmembrane helix</keyword>
<dbReference type="STRING" id="862908.BMS_2695"/>
<sequence length="200" mass="23179">MDKQFSKSFFLISFLPAIAYWYLDEYYPVRVAITGGLALAILEIAAEKILFKHVHTISKANFFLILFLGGLSLLGEEGVWFRLQPALTGIGISSFMFYRIKVGRGLLEEFLEGLPLKSKPPLFFVTSMERHLTYYFFVTGLFMAYVAIFESVDTWIFFKTIGNYILFGVFYIFEIFWSRKLAKDYARAKREKEVLTSTKP</sequence>
<feature type="transmembrane region" description="Helical" evidence="1">
    <location>
        <begin position="58"/>
        <end position="75"/>
    </location>
</feature>
<dbReference type="AlphaFoldDB" id="E1WXF7"/>
<gene>
    <name evidence="2" type="ordered locus">BMS_2695</name>
</gene>
<reference evidence="2" key="2">
    <citation type="journal article" date="2012" name="ISME J.">
        <title>A small predatory core genome in the divergent marine Bacteriovorax marinus SJ and the terrestrial Bdellovibrio bacteriovorus.</title>
        <authorList>
            <person name="Crossman L.C."/>
            <person name="Chen H."/>
            <person name="Cerdeno-Tarraga A.M."/>
            <person name="Brooks K."/>
            <person name="Quail M.A."/>
            <person name="Pineiro S.A."/>
            <person name="Hobley L."/>
            <person name="Sockett R.E."/>
            <person name="Bentley S.D."/>
            <person name="Parkhill J."/>
            <person name="Williams H.N."/>
            <person name="Stine O.C."/>
        </authorList>
    </citation>
    <scope>NUCLEOTIDE SEQUENCE</scope>
    <source>
        <strain evidence="2">SJ</strain>
    </source>
</reference>
<keyword evidence="1" id="KW-0812">Transmembrane</keyword>
<feature type="transmembrane region" description="Helical" evidence="1">
    <location>
        <begin position="7"/>
        <end position="23"/>
    </location>
</feature>
<evidence type="ECO:0000313" key="2">
    <source>
        <dbReference type="EMBL" id="CBW27474.1"/>
    </source>
</evidence>
<dbReference type="Proteomes" id="UP000008963">
    <property type="component" value="Chromosome"/>
</dbReference>